<gene>
    <name evidence="2" type="ORF">ACFQZW_09795</name>
</gene>
<protein>
    <submittedName>
        <fullName evidence="2">DUF1801 domain-containing protein</fullName>
    </submittedName>
</protein>
<organism evidence="2 3">
    <name type="scientific">Lutibacter aestuarii</name>
    <dbReference type="NCBI Taxonomy" id="861111"/>
    <lineage>
        <taxon>Bacteria</taxon>
        <taxon>Pseudomonadati</taxon>
        <taxon>Bacteroidota</taxon>
        <taxon>Flavobacteriia</taxon>
        <taxon>Flavobacteriales</taxon>
        <taxon>Flavobacteriaceae</taxon>
        <taxon>Lutibacter</taxon>
    </lineage>
</organism>
<evidence type="ECO:0000259" key="1">
    <source>
        <dbReference type="Pfam" id="PF08818"/>
    </source>
</evidence>
<evidence type="ECO:0000313" key="3">
    <source>
        <dbReference type="Proteomes" id="UP001597032"/>
    </source>
</evidence>
<dbReference type="Pfam" id="PF08818">
    <property type="entry name" value="DUF1801"/>
    <property type="match status" value="1"/>
</dbReference>
<evidence type="ECO:0000313" key="2">
    <source>
        <dbReference type="EMBL" id="MFD0762372.1"/>
    </source>
</evidence>
<reference evidence="3" key="1">
    <citation type="journal article" date="2019" name="Int. J. Syst. Evol. Microbiol.">
        <title>The Global Catalogue of Microorganisms (GCM) 10K type strain sequencing project: providing services to taxonomists for standard genome sequencing and annotation.</title>
        <authorList>
            <consortium name="The Broad Institute Genomics Platform"/>
            <consortium name="The Broad Institute Genome Sequencing Center for Infectious Disease"/>
            <person name="Wu L."/>
            <person name="Ma J."/>
        </authorList>
    </citation>
    <scope>NUCLEOTIDE SEQUENCE [LARGE SCALE GENOMIC DNA]</scope>
    <source>
        <strain evidence="3">CCUG 60022</strain>
    </source>
</reference>
<dbReference type="SUPFAM" id="SSF159888">
    <property type="entry name" value="YdhG-like"/>
    <property type="match status" value="1"/>
</dbReference>
<dbReference type="RefSeq" id="WP_372801450.1">
    <property type="nucleotide sequence ID" value="NZ_JBHTIC010000008.1"/>
</dbReference>
<keyword evidence="3" id="KW-1185">Reference proteome</keyword>
<name>A0ABW2Z9G8_9FLAO</name>
<sequence length="142" mass="16700">MSNLILKTNPKVEVVFANYPSFVRDKMQHLRKLIIETAEETEEITVLEETLKWGEPSYITKNGSTLRIDWKEKSPNQYAMYFQCTSRLVDTFRLIFDHKFQYEGKRAIVFQLNQKIPEVELKECIKAALIYHKVKSLITLGI</sequence>
<comment type="caution">
    <text evidence="2">The sequence shown here is derived from an EMBL/GenBank/DDBJ whole genome shotgun (WGS) entry which is preliminary data.</text>
</comment>
<dbReference type="InterPro" id="IPR014922">
    <property type="entry name" value="YdhG-like"/>
</dbReference>
<accession>A0ABW2Z9G8</accession>
<proteinExistence type="predicted"/>
<feature type="domain" description="YdhG-like" evidence="1">
    <location>
        <begin position="24"/>
        <end position="129"/>
    </location>
</feature>
<dbReference type="Proteomes" id="UP001597032">
    <property type="component" value="Unassembled WGS sequence"/>
</dbReference>
<dbReference type="EMBL" id="JBHTIC010000008">
    <property type="protein sequence ID" value="MFD0762372.1"/>
    <property type="molecule type" value="Genomic_DNA"/>
</dbReference>